<evidence type="ECO:0000256" key="1">
    <source>
        <dbReference type="ARBA" id="ARBA00022651"/>
    </source>
</evidence>
<dbReference type="InterPro" id="IPR023296">
    <property type="entry name" value="Glyco_hydro_beta-prop_sf"/>
</dbReference>
<evidence type="ECO:0000256" key="2">
    <source>
        <dbReference type="ARBA" id="ARBA00023277"/>
    </source>
</evidence>
<dbReference type="PANTHER" id="PTHR43772:SF2">
    <property type="entry name" value="PUTATIVE (AFU_ORTHOLOGUE AFUA_2G04480)-RELATED"/>
    <property type="match status" value="1"/>
</dbReference>
<name>A0A558R568_9SPHN</name>
<dbReference type="InterPro" id="IPR052176">
    <property type="entry name" value="Glycosyl_Hydrlase_43_Enz"/>
</dbReference>
<dbReference type="EMBL" id="VNIM01000033">
    <property type="protein sequence ID" value="TVV74482.1"/>
    <property type="molecule type" value="Genomic_DNA"/>
</dbReference>
<dbReference type="AlphaFoldDB" id="A0A558R568"/>
<protein>
    <submittedName>
        <fullName evidence="4">Formyl transferase</fullName>
    </submittedName>
</protein>
<dbReference type="Gene3D" id="2.115.10.20">
    <property type="entry name" value="Glycosyl hydrolase domain, family 43"/>
    <property type="match status" value="1"/>
</dbReference>
<keyword evidence="4" id="KW-0808">Transferase</keyword>
<dbReference type="PANTHER" id="PTHR43772">
    <property type="entry name" value="ENDO-1,4-BETA-XYLANASE"/>
    <property type="match status" value="1"/>
</dbReference>
<gene>
    <name evidence="4" type="ORF">FOY91_09760</name>
</gene>
<evidence type="ECO:0000313" key="4">
    <source>
        <dbReference type="EMBL" id="TVV74482.1"/>
    </source>
</evidence>
<dbReference type="Proteomes" id="UP000318681">
    <property type="component" value="Unassembled WGS sequence"/>
</dbReference>
<reference evidence="4 5" key="1">
    <citation type="submission" date="2019-07" db="EMBL/GenBank/DDBJ databases">
        <title>Sphingomonas solaris sp. nov., isolated from a solar panel from Boston, Massachusetts.</title>
        <authorList>
            <person name="Tanner K."/>
            <person name="Pascual J."/>
            <person name="Mancuso C."/>
            <person name="Pereto J."/>
            <person name="Khalil A."/>
            <person name="Vilanova C."/>
        </authorList>
    </citation>
    <scope>NUCLEOTIDE SEQUENCE [LARGE SCALE GENOMIC DNA]</scope>
    <source>
        <strain evidence="4 5">R4DWN</strain>
    </source>
</reference>
<keyword evidence="1" id="KW-0624">Polysaccharide degradation</keyword>
<proteinExistence type="predicted"/>
<dbReference type="InterPro" id="IPR056442">
    <property type="entry name" value="GINT1_N"/>
</dbReference>
<accession>A0A558R568</accession>
<keyword evidence="1" id="KW-0858">Xylan degradation</keyword>
<comment type="caution">
    <text evidence="4">The sequence shown here is derived from an EMBL/GenBank/DDBJ whole genome shotgun (WGS) entry which is preliminary data.</text>
</comment>
<dbReference type="GO" id="GO:0016740">
    <property type="term" value="F:transferase activity"/>
    <property type="evidence" value="ECO:0007669"/>
    <property type="project" value="UniProtKB-KW"/>
</dbReference>
<evidence type="ECO:0000259" key="3">
    <source>
        <dbReference type="Pfam" id="PF24793"/>
    </source>
</evidence>
<dbReference type="SUPFAM" id="SSF75005">
    <property type="entry name" value="Arabinanase/levansucrase/invertase"/>
    <property type="match status" value="1"/>
</dbReference>
<dbReference type="Pfam" id="PF24793">
    <property type="entry name" value="GINT1_N"/>
    <property type="match status" value="1"/>
</dbReference>
<sequence>METIVARGGIDGLDTLWMPEEPDFSFLADPFGLWRDGVLHIFAEHYDYRDRHGRIVCLRFDAALHPIDRQEVLSEAWHLSYPCVFEADGEIWMLPEAHRSGTLTLYRAGDFPHRWAPASHIVLDGGAVDATPFRHEGRWWLAYASARDRRSRQADLRLAFADRLEGPWTAHPGNPIRSDLAGGRPGGTPFVLDDKLNLPVQDGTGTYGAAIRILTFDRLDPAVARTSIGAPISAPADAGRYREGLHTLSACGAVTLVDVKRVDRTGRGWLIDLRRRLRAG</sequence>
<keyword evidence="2" id="KW-0119">Carbohydrate metabolism</keyword>
<dbReference type="OrthoDB" id="3771157at2"/>
<keyword evidence="5" id="KW-1185">Reference proteome</keyword>
<organism evidence="4 5">
    <name type="scientific">Alterirhizorhabdus solaris</name>
    <dbReference type="NCBI Taxonomy" id="2529389"/>
    <lineage>
        <taxon>Bacteria</taxon>
        <taxon>Pseudomonadati</taxon>
        <taxon>Pseudomonadota</taxon>
        <taxon>Alphaproteobacteria</taxon>
        <taxon>Sphingomonadales</taxon>
        <taxon>Rhizorhabdaceae</taxon>
        <taxon>Alterirhizorhabdus</taxon>
    </lineage>
</organism>
<feature type="domain" description="Glucosamine inositolphosphorylceramide transferase 1 N-terminal" evidence="3">
    <location>
        <begin position="25"/>
        <end position="219"/>
    </location>
</feature>
<dbReference type="GO" id="GO:0045493">
    <property type="term" value="P:xylan catabolic process"/>
    <property type="evidence" value="ECO:0007669"/>
    <property type="project" value="UniProtKB-KW"/>
</dbReference>
<evidence type="ECO:0000313" key="5">
    <source>
        <dbReference type="Proteomes" id="UP000318681"/>
    </source>
</evidence>